<dbReference type="PANTHER" id="PTHR43000">
    <property type="entry name" value="DTDP-D-GLUCOSE 4,6-DEHYDRATASE-RELATED"/>
    <property type="match status" value="1"/>
</dbReference>
<feature type="domain" description="NAD(P)-binding" evidence="1">
    <location>
        <begin position="13"/>
        <end position="323"/>
    </location>
</feature>
<proteinExistence type="predicted"/>
<evidence type="ECO:0000313" key="3">
    <source>
        <dbReference type="Proteomes" id="UP000072421"/>
    </source>
</evidence>
<dbReference type="PATRIC" id="fig|158899.10.peg.1077"/>
<dbReference type="NCBIfam" id="TIGR02622">
    <property type="entry name" value="CDP_4_6_dhtase"/>
    <property type="match status" value="1"/>
</dbReference>
<dbReference type="SUPFAM" id="SSF51735">
    <property type="entry name" value="NAD(P)-binding Rossmann-fold domains"/>
    <property type="match status" value="1"/>
</dbReference>
<dbReference type="InterPro" id="IPR036291">
    <property type="entry name" value="NAD(P)-bd_dom_sf"/>
</dbReference>
<dbReference type="Gene3D" id="3.40.50.720">
    <property type="entry name" value="NAD(P)-binding Rossmann-like Domain"/>
    <property type="match status" value="1"/>
</dbReference>
<dbReference type="CDD" id="cd05252">
    <property type="entry name" value="CDP_GD_SDR_e"/>
    <property type="match status" value="1"/>
</dbReference>
<accession>A0A127P800</accession>
<dbReference type="EMBL" id="CP013232">
    <property type="protein sequence ID" value="AMO93785.1"/>
    <property type="molecule type" value="Genomic_DNA"/>
</dbReference>
<dbReference type="AlphaFoldDB" id="A0A127P800"/>
<dbReference type="Proteomes" id="UP000072421">
    <property type="component" value="Chromosome"/>
</dbReference>
<reference evidence="2 3" key="1">
    <citation type="submission" date="2015-11" db="EMBL/GenBank/DDBJ databases">
        <title>Exploring the genomic traits of fungus-feeding bacterial genus Collimonas.</title>
        <authorList>
            <person name="Song C."/>
            <person name="Schmidt R."/>
            <person name="de Jager V."/>
            <person name="Krzyzanowska D."/>
            <person name="Jongedijk E."/>
            <person name="Cankar K."/>
            <person name="Beekwilder J."/>
            <person name="van Veen A."/>
            <person name="de Boer W."/>
            <person name="van Veen J.A."/>
            <person name="Garbeva P."/>
        </authorList>
    </citation>
    <scope>NUCLEOTIDE SEQUENCE [LARGE SCALE GENOMIC DNA]</scope>
    <source>
        <strain evidence="2 3">Ter6</strain>
    </source>
</reference>
<organism evidence="2">
    <name type="scientific">Collimonas fungivorans</name>
    <dbReference type="NCBI Taxonomy" id="158899"/>
    <lineage>
        <taxon>Bacteria</taxon>
        <taxon>Pseudomonadati</taxon>
        <taxon>Pseudomonadota</taxon>
        <taxon>Betaproteobacteria</taxon>
        <taxon>Burkholderiales</taxon>
        <taxon>Oxalobacteraceae</taxon>
        <taxon>Collimonas</taxon>
    </lineage>
</organism>
<name>A0A127P800_9BURK</name>
<dbReference type="InterPro" id="IPR016040">
    <property type="entry name" value="NAD(P)-bd_dom"/>
</dbReference>
<evidence type="ECO:0000313" key="2">
    <source>
        <dbReference type="EMBL" id="AMO93785.1"/>
    </source>
</evidence>
<dbReference type="InterPro" id="IPR013445">
    <property type="entry name" value="CDP_4_6_deHydtase"/>
</dbReference>
<sequence>MNPLFWAGKKVFLTGHTGFKGSWLSLWLQQLGAEVTGFALPPPTDPSLFDIAGVAQGMTSVIGDIRDGAVLADAMLRAAPDVVIHMAAQPLVRRSYVDPVETYSTNIMGTVHLLEAVRRTRSVRAVVNVTTDKCYENKEWVWGYRENEPMGGFDPYSNSKGCAELVTAAYRNSFFNSAKYDEHRVGLATARAGNVIGGGDWAQDRLIPDILAAFEKGEPVVIRNPHATRPWQHVLEPLRGYLTLAEKLSTEGAAFADGWNFGPHSDDARPVEWIVNQLAIKWEDDADWKIDAGVHPHEAHYLKLDISKAELLLDWRPAMRLEQSLGLIVDWSREKRAGSNMRKFTQAQIQAYQAQALTSHPI</sequence>
<gene>
    <name evidence="2" type="primary">rfbG</name>
    <name evidence="2" type="ORF">CFter6_1067</name>
</gene>
<evidence type="ECO:0000259" key="1">
    <source>
        <dbReference type="Pfam" id="PF16363"/>
    </source>
</evidence>
<protein>
    <submittedName>
        <fullName evidence="2">CDP-glucose 4,6-dehydratase</fullName>
    </submittedName>
</protein>
<dbReference type="Gene3D" id="3.90.25.10">
    <property type="entry name" value="UDP-galactose 4-epimerase, domain 1"/>
    <property type="match status" value="1"/>
</dbReference>
<dbReference type="Pfam" id="PF16363">
    <property type="entry name" value="GDP_Man_Dehyd"/>
    <property type="match status" value="1"/>
</dbReference>